<evidence type="ECO:0000256" key="4">
    <source>
        <dbReference type="ARBA" id="ARBA00023163"/>
    </source>
</evidence>
<dbReference type="GO" id="GO:0006351">
    <property type="term" value="P:DNA-templated transcription"/>
    <property type="evidence" value="ECO:0007669"/>
    <property type="project" value="TreeGrafter"/>
</dbReference>
<dbReference type="InterPro" id="IPR000847">
    <property type="entry name" value="LysR_HTH_N"/>
</dbReference>
<reference evidence="6 7" key="2">
    <citation type="submission" date="2015-02" db="EMBL/GenBank/DDBJ databases">
        <title>The complete genome of Sphingomonas hengshuiensis sp. WHSC-8 isolated from soil of Hengshui Lake.</title>
        <authorList>
            <person name="Wei S."/>
            <person name="Guo J."/>
            <person name="Su C."/>
            <person name="Wu R."/>
            <person name="Zhang Z."/>
            <person name="Liang K."/>
            <person name="Li H."/>
            <person name="Wang T."/>
            <person name="Liu H."/>
            <person name="Zhang C."/>
            <person name="Li Z."/>
            <person name="Wang Q."/>
            <person name="Meng J."/>
        </authorList>
    </citation>
    <scope>NUCLEOTIDE SEQUENCE [LARGE SCALE GENOMIC DNA]</scope>
    <source>
        <strain evidence="6 7">WHSC-8</strain>
    </source>
</reference>
<dbReference type="GO" id="GO:0043565">
    <property type="term" value="F:sequence-specific DNA binding"/>
    <property type="evidence" value="ECO:0007669"/>
    <property type="project" value="TreeGrafter"/>
</dbReference>
<dbReference type="Gene3D" id="3.40.190.10">
    <property type="entry name" value="Periplasmic binding protein-like II"/>
    <property type="match status" value="2"/>
</dbReference>
<evidence type="ECO:0000259" key="5">
    <source>
        <dbReference type="PROSITE" id="PS50931"/>
    </source>
</evidence>
<evidence type="ECO:0000256" key="2">
    <source>
        <dbReference type="ARBA" id="ARBA00023015"/>
    </source>
</evidence>
<dbReference type="OrthoDB" id="9813056at2"/>
<dbReference type="KEGG" id="sphi:TS85_19205"/>
<keyword evidence="4" id="KW-0804">Transcription</keyword>
<dbReference type="SUPFAM" id="SSF53850">
    <property type="entry name" value="Periplasmic binding protein-like II"/>
    <property type="match status" value="1"/>
</dbReference>
<keyword evidence="7" id="KW-1185">Reference proteome</keyword>
<name>A0A7U4LGF3_9SPHN</name>
<dbReference type="FunFam" id="1.10.10.10:FF:000001">
    <property type="entry name" value="LysR family transcriptional regulator"/>
    <property type="match status" value="1"/>
</dbReference>
<evidence type="ECO:0000313" key="7">
    <source>
        <dbReference type="Proteomes" id="UP000032300"/>
    </source>
</evidence>
<sequence length="304" mass="33664">MSESRRLLPPMSALNTFVAAARYDSFSRAGEQVGLTQSAVSRQVAILEDWLQTPLFDRRGRRVSLNSAGQAYADQIRPALDRVRAATERALRHREGRELLIATLPSFGMRWLAPRLPELTLRHPGMTVSFSLRSLPFDLRDETFDAAVHFGQPDWPNGSHLFLFREEAIVVAAPDWLAAHRVASPEDLVGLPLLSQSSRSTAWSRWFASCGIACPETIVGAKFEQFLMLAQAAAAGAGAALIPRFLIEPEIKSGTLVQPFAQTLSSDDAYYLVTRLDRPDDVSVNMFRDWIADHAEIEASSLTS</sequence>
<dbReference type="InterPro" id="IPR036388">
    <property type="entry name" value="WH-like_DNA-bd_sf"/>
</dbReference>
<evidence type="ECO:0000256" key="1">
    <source>
        <dbReference type="ARBA" id="ARBA00009437"/>
    </source>
</evidence>
<organism evidence="6 7">
    <name type="scientific">Sphingomonas hengshuiensis</name>
    <dbReference type="NCBI Taxonomy" id="1609977"/>
    <lineage>
        <taxon>Bacteria</taxon>
        <taxon>Pseudomonadati</taxon>
        <taxon>Pseudomonadota</taxon>
        <taxon>Alphaproteobacteria</taxon>
        <taxon>Sphingomonadales</taxon>
        <taxon>Sphingomonadaceae</taxon>
        <taxon>Sphingomonas</taxon>
    </lineage>
</organism>
<dbReference type="Proteomes" id="UP000032300">
    <property type="component" value="Chromosome"/>
</dbReference>
<dbReference type="Pfam" id="PF00126">
    <property type="entry name" value="HTH_1"/>
    <property type="match status" value="1"/>
</dbReference>
<feature type="domain" description="HTH lysR-type" evidence="5">
    <location>
        <begin position="9"/>
        <end position="66"/>
    </location>
</feature>
<proteinExistence type="inferred from homology"/>
<protein>
    <submittedName>
        <fullName evidence="6">LysR family transcriptional regulator</fullName>
    </submittedName>
</protein>
<dbReference type="Gene3D" id="1.10.10.10">
    <property type="entry name" value="Winged helix-like DNA-binding domain superfamily/Winged helix DNA-binding domain"/>
    <property type="match status" value="1"/>
</dbReference>
<dbReference type="InterPro" id="IPR005119">
    <property type="entry name" value="LysR_subst-bd"/>
</dbReference>
<dbReference type="PANTHER" id="PTHR30537:SF26">
    <property type="entry name" value="GLYCINE CLEAVAGE SYSTEM TRANSCRIPTIONAL ACTIVATOR"/>
    <property type="match status" value="1"/>
</dbReference>
<gene>
    <name evidence="6" type="ORF">TS85_19205</name>
</gene>
<reference evidence="6 7" key="1">
    <citation type="journal article" date="2015" name="Int. J. Syst. Evol. Microbiol.">
        <title>Sphingomonas hengshuiensis sp. nov., isolated from lake wetland.</title>
        <authorList>
            <person name="Wei S."/>
            <person name="Wang T."/>
            <person name="Liu H."/>
            <person name="Zhang C."/>
            <person name="Guo J."/>
            <person name="Wang Q."/>
            <person name="Liang K."/>
            <person name="Zhang Z."/>
        </authorList>
    </citation>
    <scope>NUCLEOTIDE SEQUENCE [LARGE SCALE GENOMIC DNA]</scope>
    <source>
        <strain evidence="6 7">WHSC-8</strain>
    </source>
</reference>
<dbReference type="PROSITE" id="PS50931">
    <property type="entry name" value="HTH_LYSR"/>
    <property type="match status" value="1"/>
</dbReference>
<evidence type="ECO:0000256" key="3">
    <source>
        <dbReference type="ARBA" id="ARBA00023125"/>
    </source>
</evidence>
<dbReference type="EMBL" id="CP010836">
    <property type="protein sequence ID" value="AJP73460.1"/>
    <property type="molecule type" value="Genomic_DNA"/>
</dbReference>
<accession>A0A7U4LGF3</accession>
<comment type="similarity">
    <text evidence="1">Belongs to the LysR transcriptional regulatory family.</text>
</comment>
<keyword evidence="3" id="KW-0238">DNA-binding</keyword>
<dbReference type="PANTHER" id="PTHR30537">
    <property type="entry name" value="HTH-TYPE TRANSCRIPTIONAL REGULATOR"/>
    <property type="match status" value="1"/>
</dbReference>
<dbReference type="RefSeq" id="WP_044334371.1">
    <property type="nucleotide sequence ID" value="NZ_CP010836.1"/>
</dbReference>
<evidence type="ECO:0000313" key="6">
    <source>
        <dbReference type="EMBL" id="AJP73460.1"/>
    </source>
</evidence>
<dbReference type="AlphaFoldDB" id="A0A7U4LGF3"/>
<dbReference type="InterPro" id="IPR058163">
    <property type="entry name" value="LysR-type_TF_proteobact-type"/>
</dbReference>
<dbReference type="InterPro" id="IPR036390">
    <property type="entry name" value="WH_DNA-bd_sf"/>
</dbReference>
<dbReference type="PRINTS" id="PR00039">
    <property type="entry name" value="HTHLYSR"/>
</dbReference>
<dbReference type="Pfam" id="PF03466">
    <property type="entry name" value="LysR_substrate"/>
    <property type="match status" value="1"/>
</dbReference>
<dbReference type="SUPFAM" id="SSF46785">
    <property type="entry name" value="Winged helix' DNA-binding domain"/>
    <property type="match status" value="1"/>
</dbReference>
<dbReference type="GO" id="GO:0003700">
    <property type="term" value="F:DNA-binding transcription factor activity"/>
    <property type="evidence" value="ECO:0007669"/>
    <property type="project" value="InterPro"/>
</dbReference>
<keyword evidence="2" id="KW-0805">Transcription regulation</keyword>